<reference evidence="11" key="1">
    <citation type="submission" date="2014-05" db="EMBL/GenBank/DDBJ databases">
        <title>The transcriptome of the halophilic microalga Tetraselmis sp. GSL018 isolated from the Great Salt Lake, Utah.</title>
        <authorList>
            <person name="Jinkerson R.E."/>
            <person name="D'Adamo S."/>
            <person name="Posewitz M.C."/>
        </authorList>
    </citation>
    <scope>NUCLEOTIDE SEQUENCE</scope>
    <source>
        <strain evidence="11">GSL018</strain>
    </source>
</reference>
<dbReference type="GO" id="GO:0005737">
    <property type="term" value="C:cytoplasm"/>
    <property type="evidence" value="ECO:0007669"/>
    <property type="project" value="UniProtKB-ARBA"/>
</dbReference>
<keyword evidence="5 9" id="KW-0175">Coiled coil</keyword>
<protein>
    <submittedName>
        <fullName evidence="11">Flagellar protein associated with inner arm dynein</fullName>
    </submittedName>
</protein>
<comment type="subcellular location">
    <subcellularLocation>
        <location evidence="1">Cytoplasm</location>
        <location evidence="1">Cytoskeleton</location>
        <location evidence="1">Flagellum axoneme</location>
    </subcellularLocation>
</comment>
<keyword evidence="4 11" id="KW-0282">Flagellum</keyword>
<comment type="similarity">
    <text evidence="2">Belongs to the tektin family.</text>
</comment>
<evidence type="ECO:0000256" key="7">
    <source>
        <dbReference type="ARBA" id="ARBA00023212"/>
    </source>
</evidence>
<evidence type="ECO:0000256" key="9">
    <source>
        <dbReference type="SAM" id="Coils"/>
    </source>
</evidence>
<evidence type="ECO:0000256" key="1">
    <source>
        <dbReference type="ARBA" id="ARBA00004611"/>
    </source>
</evidence>
<dbReference type="GO" id="GO:0005929">
    <property type="term" value="C:cilium"/>
    <property type="evidence" value="ECO:0007669"/>
    <property type="project" value="UniProtKB-ARBA"/>
</dbReference>
<feature type="coiled-coil region" evidence="9">
    <location>
        <begin position="197"/>
        <end position="224"/>
    </location>
</feature>
<dbReference type="GO" id="GO:0060271">
    <property type="term" value="P:cilium assembly"/>
    <property type="evidence" value="ECO:0007669"/>
    <property type="project" value="TreeGrafter"/>
</dbReference>
<name>A0A061RDJ0_9CHLO</name>
<gene>
    <name evidence="11" type="ORF">TSPGSL018_8100</name>
</gene>
<dbReference type="GO" id="GO:0015630">
    <property type="term" value="C:microtubule cytoskeleton"/>
    <property type="evidence" value="ECO:0007669"/>
    <property type="project" value="TreeGrafter"/>
</dbReference>
<sequence>MCDKAGAVPKASERRTGGYRRLAGFDTTRPWGSASAAMTLENRTISASQAGMTTPTAWENSTYKQVATADTQRQWSTGARAGAVDVQNFSKNKNKTNQEAVSEAFLQKTHETEQLIELLNQTLRTVNHEIAELESIPTKRIESYIRQTEQKIELNAKRMEVRTDRPKTERVDDEVHGQLLNMDSLLRHNLAELLHCRKGIQQDLRLLRESRAQLEMDLANKKAALSVDTNLMRHDETGGDLTLTGGPCRCKMTIDPLVWTGGTKALVKTALQRQGDAAKLRAAINNICQEVSVTDKTGRQNLQLATMDKICKTQGLKSTLEMERNQVMDELNQAKIYEKNLCEDILNLEDDLDNTRRKYMYRCCQRPDKEKVVDQVELNMRRTLQEQKALHKNLMNSKPTLASNIQGLHKSLSKLEKNILDKDEAMKADRNSLLIDGRKSLSQAPSDASYRTSYVGGGSHISSKAESLKSRISELEGELAQTRKKNHELEAKKSALTSKGY</sequence>
<dbReference type="GO" id="GO:0060294">
    <property type="term" value="P:cilium movement involved in cell motility"/>
    <property type="evidence" value="ECO:0007669"/>
    <property type="project" value="InterPro"/>
</dbReference>
<keyword evidence="8" id="KW-0966">Cell projection</keyword>
<keyword evidence="3" id="KW-0963">Cytoplasm</keyword>
<evidence type="ECO:0000256" key="6">
    <source>
        <dbReference type="ARBA" id="ARBA00023069"/>
    </source>
</evidence>
<keyword evidence="7" id="KW-0206">Cytoskeleton</keyword>
<accession>A0A061RDJ0</accession>
<keyword evidence="6" id="KW-0969">Cilium</keyword>
<organism evidence="11">
    <name type="scientific">Tetraselmis sp. GSL018</name>
    <dbReference type="NCBI Taxonomy" id="582737"/>
    <lineage>
        <taxon>Eukaryota</taxon>
        <taxon>Viridiplantae</taxon>
        <taxon>Chlorophyta</taxon>
        <taxon>core chlorophytes</taxon>
        <taxon>Chlorodendrophyceae</taxon>
        <taxon>Chlorodendrales</taxon>
        <taxon>Chlorodendraceae</taxon>
        <taxon>Tetraselmis</taxon>
    </lineage>
</organism>
<evidence type="ECO:0000256" key="3">
    <source>
        <dbReference type="ARBA" id="ARBA00022490"/>
    </source>
</evidence>
<dbReference type="Pfam" id="PF03148">
    <property type="entry name" value="Tektin"/>
    <property type="match status" value="1"/>
</dbReference>
<dbReference type="PANTHER" id="PTHR19960">
    <property type="entry name" value="TEKTIN"/>
    <property type="match status" value="1"/>
</dbReference>
<dbReference type="EMBL" id="GBEZ01017652">
    <property type="protein sequence ID" value="JAC68705.1"/>
    <property type="molecule type" value="Transcribed_RNA"/>
</dbReference>
<feature type="coiled-coil region" evidence="9">
    <location>
        <begin position="320"/>
        <end position="358"/>
    </location>
</feature>
<feature type="region of interest" description="Disordered" evidence="10">
    <location>
        <begin position="478"/>
        <end position="501"/>
    </location>
</feature>
<dbReference type="InterPro" id="IPR048256">
    <property type="entry name" value="Tektin-like"/>
</dbReference>
<evidence type="ECO:0000256" key="4">
    <source>
        <dbReference type="ARBA" id="ARBA00022846"/>
    </source>
</evidence>
<evidence type="ECO:0000313" key="11">
    <source>
        <dbReference type="EMBL" id="JAC68705.1"/>
    </source>
</evidence>
<evidence type="ECO:0000256" key="5">
    <source>
        <dbReference type="ARBA" id="ARBA00023054"/>
    </source>
</evidence>
<evidence type="ECO:0000256" key="10">
    <source>
        <dbReference type="SAM" id="MobiDB-lite"/>
    </source>
</evidence>
<proteinExistence type="inferred from homology"/>
<dbReference type="AlphaFoldDB" id="A0A061RDJ0"/>
<evidence type="ECO:0000256" key="2">
    <source>
        <dbReference type="ARBA" id="ARBA00007209"/>
    </source>
</evidence>
<dbReference type="InterPro" id="IPR000435">
    <property type="entry name" value="Tektins"/>
</dbReference>
<dbReference type="GO" id="GO:0005634">
    <property type="term" value="C:nucleus"/>
    <property type="evidence" value="ECO:0007669"/>
    <property type="project" value="TreeGrafter"/>
</dbReference>
<evidence type="ECO:0000256" key="8">
    <source>
        <dbReference type="ARBA" id="ARBA00023273"/>
    </source>
</evidence>
<dbReference type="PANTHER" id="PTHR19960:SF25">
    <property type="entry name" value="TEKTIN-1"/>
    <property type="match status" value="1"/>
</dbReference>